<proteinExistence type="predicted"/>
<feature type="region of interest" description="Disordered" evidence="1">
    <location>
        <begin position="1"/>
        <end position="23"/>
    </location>
</feature>
<feature type="compositionally biased region" description="Basic and acidic residues" evidence="1">
    <location>
        <begin position="11"/>
        <end position="23"/>
    </location>
</feature>
<feature type="region of interest" description="Disordered" evidence="1">
    <location>
        <begin position="74"/>
        <end position="97"/>
    </location>
</feature>
<dbReference type="AlphaFoldDB" id="A0AAN7KD16"/>
<comment type="caution">
    <text evidence="2">The sequence shown here is derived from an EMBL/GenBank/DDBJ whole genome shotgun (WGS) entry which is preliminary data.</text>
</comment>
<gene>
    <name evidence="2" type="ORF">SAY86_026009</name>
</gene>
<dbReference type="Proteomes" id="UP001346149">
    <property type="component" value="Unassembled WGS sequence"/>
</dbReference>
<keyword evidence="3" id="KW-1185">Reference proteome</keyword>
<feature type="compositionally biased region" description="Low complexity" evidence="1">
    <location>
        <begin position="86"/>
        <end position="97"/>
    </location>
</feature>
<protein>
    <submittedName>
        <fullName evidence="2">Uncharacterized protein</fullName>
    </submittedName>
</protein>
<reference evidence="2 3" key="1">
    <citation type="journal article" date="2023" name="Hortic Res">
        <title>Pangenome of water caltrop reveals structural variations and asymmetric subgenome divergence after allopolyploidization.</title>
        <authorList>
            <person name="Zhang X."/>
            <person name="Chen Y."/>
            <person name="Wang L."/>
            <person name="Yuan Y."/>
            <person name="Fang M."/>
            <person name="Shi L."/>
            <person name="Lu R."/>
            <person name="Comes H.P."/>
            <person name="Ma Y."/>
            <person name="Chen Y."/>
            <person name="Huang G."/>
            <person name="Zhou Y."/>
            <person name="Zheng Z."/>
            <person name="Qiu Y."/>
        </authorList>
    </citation>
    <scope>NUCLEOTIDE SEQUENCE [LARGE SCALE GENOMIC DNA]</scope>
    <source>
        <strain evidence="2">F231</strain>
    </source>
</reference>
<evidence type="ECO:0000313" key="3">
    <source>
        <dbReference type="Proteomes" id="UP001346149"/>
    </source>
</evidence>
<feature type="compositionally biased region" description="Polar residues" evidence="1">
    <location>
        <begin position="1"/>
        <end position="10"/>
    </location>
</feature>
<dbReference type="EMBL" id="JAXQNO010000023">
    <property type="protein sequence ID" value="KAK4764919.1"/>
    <property type="molecule type" value="Genomic_DNA"/>
</dbReference>
<evidence type="ECO:0000313" key="2">
    <source>
        <dbReference type="EMBL" id="KAK4764919.1"/>
    </source>
</evidence>
<sequence length="119" mass="13504">MYIELNQSPQKKNESKRENSGRDRLQFQGRWRIGWWEMYQWSGHSAGEGDEYDSDKELEVEDLISNASACDCDRRRTSARRPLPCSPSAASHPTASPASLCNPPLLPPNICKCHKQVIS</sequence>
<accession>A0AAN7KD16</accession>
<evidence type="ECO:0000256" key="1">
    <source>
        <dbReference type="SAM" id="MobiDB-lite"/>
    </source>
</evidence>
<organism evidence="2 3">
    <name type="scientific">Trapa natans</name>
    <name type="common">Water chestnut</name>
    <dbReference type="NCBI Taxonomy" id="22666"/>
    <lineage>
        <taxon>Eukaryota</taxon>
        <taxon>Viridiplantae</taxon>
        <taxon>Streptophyta</taxon>
        <taxon>Embryophyta</taxon>
        <taxon>Tracheophyta</taxon>
        <taxon>Spermatophyta</taxon>
        <taxon>Magnoliopsida</taxon>
        <taxon>eudicotyledons</taxon>
        <taxon>Gunneridae</taxon>
        <taxon>Pentapetalae</taxon>
        <taxon>rosids</taxon>
        <taxon>malvids</taxon>
        <taxon>Myrtales</taxon>
        <taxon>Lythraceae</taxon>
        <taxon>Trapa</taxon>
    </lineage>
</organism>
<name>A0AAN7KD16_TRANT</name>